<feature type="compositionally biased region" description="Acidic residues" evidence="1">
    <location>
        <begin position="79"/>
        <end position="111"/>
    </location>
</feature>
<accession>A0A7C8U3C6</accession>
<dbReference type="Proteomes" id="UP000479691">
    <property type="component" value="Unassembled WGS sequence"/>
</dbReference>
<organism evidence="3 4">
    <name type="scientific">Orbilia oligospora</name>
    <name type="common">Nematode-trapping fungus</name>
    <name type="synonym">Arthrobotrys oligospora</name>
    <dbReference type="NCBI Taxonomy" id="2813651"/>
    <lineage>
        <taxon>Eukaryota</taxon>
        <taxon>Fungi</taxon>
        <taxon>Dikarya</taxon>
        <taxon>Ascomycota</taxon>
        <taxon>Pezizomycotina</taxon>
        <taxon>Orbiliomycetes</taxon>
        <taxon>Orbiliales</taxon>
        <taxon>Orbiliaceae</taxon>
        <taxon>Orbilia</taxon>
    </lineage>
</organism>
<feature type="region of interest" description="Disordered" evidence="1">
    <location>
        <begin position="60"/>
        <end position="111"/>
    </location>
</feature>
<feature type="signal peptide" evidence="2">
    <location>
        <begin position="1"/>
        <end position="15"/>
    </location>
</feature>
<evidence type="ECO:0000313" key="3">
    <source>
        <dbReference type="EMBL" id="KAF3187938.1"/>
    </source>
</evidence>
<evidence type="ECO:0000256" key="2">
    <source>
        <dbReference type="SAM" id="SignalP"/>
    </source>
</evidence>
<protein>
    <submittedName>
        <fullName evidence="3">Uncharacterized protein</fullName>
    </submittedName>
</protein>
<sequence length="111" mass="12802">MQSIILTFGLMVAMAVTEIEQMSNRVEQLERGVSRLAFTQLDSSVVLNRLVFRDKDRDRFGYGATQDQNGPWRVGSGYEDSDDDSDDTYVYEESEEVEEEFEEGEEEEIEI</sequence>
<feature type="chain" id="PRO_5028930781" evidence="2">
    <location>
        <begin position="16"/>
        <end position="111"/>
    </location>
</feature>
<comment type="caution">
    <text evidence="3">The sequence shown here is derived from an EMBL/GenBank/DDBJ whole genome shotgun (WGS) entry which is preliminary data.</text>
</comment>
<evidence type="ECO:0000256" key="1">
    <source>
        <dbReference type="SAM" id="MobiDB-lite"/>
    </source>
</evidence>
<dbReference type="AlphaFoldDB" id="A0A7C8U3C6"/>
<keyword evidence="2" id="KW-0732">Signal</keyword>
<name>A0A7C8U3C6_ORBOL</name>
<reference evidence="3 4" key="1">
    <citation type="submission" date="2019-06" db="EMBL/GenBank/DDBJ databases">
        <authorList>
            <person name="Palmer J.M."/>
        </authorList>
    </citation>
    <scope>NUCLEOTIDE SEQUENCE [LARGE SCALE GENOMIC DNA]</scope>
    <source>
        <strain evidence="3 4">TWF788</strain>
    </source>
</reference>
<proteinExistence type="predicted"/>
<evidence type="ECO:0000313" key="4">
    <source>
        <dbReference type="Proteomes" id="UP000479691"/>
    </source>
</evidence>
<gene>
    <name evidence="3" type="ORF">TWF788_001402</name>
</gene>
<dbReference type="EMBL" id="JAABOE010000012">
    <property type="protein sequence ID" value="KAF3187938.1"/>
    <property type="molecule type" value="Genomic_DNA"/>
</dbReference>